<evidence type="ECO:0000259" key="2">
    <source>
        <dbReference type="SMART" id="SM00504"/>
    </source>
</evidence>
<comment type="caution">
    <text evidence="3">The sequence shown here is derived from an EMBL/GenBank/DDBJ whole genome shotgun (WGS) entry which is preliminary data.</text>
</comment>
<sequence>MELDQELYVINDSIIDIDDEKENQLSNSSHSGKDYGIDDDDYTEYFEDEFYSEDEYDSNYDYELEYEVNDDDGVNEDHGEDNGGDYDDEEFERGDEILSSDYEFNHDYDEQKYFQYKKEIKQIKWEINELSKNNNNNQTFPKNLFQRNPVDTPFGHTFERKAITRYINNWGICPITKRQLTLSSLTPSKVIKGLCERFKKEQGLKYDLSSSSDSELFEDVIQLHISENENEFQNSKESQSGGEMQSKGGGESESESGSDSYNNYKRYNNFKREMSKKKRKSYLKKKYSSLQNINYSQYETQKRINIEKKNSNQKENHNNDDEITIINDDIINLDKTYENVKNDDENNDENNKNNNNDDNDNIIENEKRKEKYNDQLNKNKNIQKENKLSFLVYTLDKSNNYTVEIKLILEKLLFEIIDEKKQRVRFETENLRIQFINHLKKTQSDDDNDDINKNKEEEEKEEEDDDDDTDDDDDDDSIDDENNDKVDDNKTIKIMIMLKKKYE</sequence>
<gene>
    <name evidence="3" type="ORF">M0812_08128</name>
</gene>
<feature type="domain" description="U-box" evidence="2">
    <location>
        <begin position="147"/>
        <end position="198"/>
    </location>
</feature>
<accession>A0AAV7ZZM4</accession>
<feature type="compositionally biased region" description="Acidic residues" evidence="1">
    <location>
        <begin position="458"/>
        <end position="482"/>
    </location>
</feature>
<feature type="region of interest" description="Disordered" evidence="1">
    <location>
        <begin position="70"/>
        <end position="89"/>
    </location>
</feature>
<feature type="region of interest" description="Disordered" evidence="1">
    <location>
        <begin position="340"/>
        <end position="364"/>
    </location>
</feature>
<dbReference type="EMBL" id="JANTQA010000019">
    <property type="protein sequence ID" value="KAJ3446795.1"/>
    <property type="molecule type" value="Genomic_DNA"/>
</dbReference>
<protein>
    <submittedName>
        <fullName evidence="3">U-box domain-containing protein</fullName>
    </submittedName>
</protein>
<dbReference type="Proteomes" id="UP001146793">
    <property type="component" value="Unassembled WGS sequence"/>
</dbReference>
<feature type="compositionally biased region" description="Low complexity" evidence="1">
    <location>
        <begin position="255"/>
        <end position="267"/>
    </location>
</feature>
<evidence type="ECO:0000256" key="1">
    <source>
        <dbReference type="SAM" id="MobiDB-lite"/>
    </source>
</evidence>
<feature type="compositionally biased region" description="Basic residues" evidence="1">
    <location>
        <begin position="274"/>
        <end position="283"/>
    </location>
</feature>
<evidence type="ECO:0000313" key="3">
    <source>
        <dbReference type="EMBL" id="KAJ3446795.1"/>
    </source>
</evidence>
<name>A0AAV7ZZM4_9EUKA</name>
<dbReference type="GO" id="GO:0016567">
    <property type="term" value="P:protein ubiquitination"/>
    <property type="evidence" value="ECO:0007669"/>
    <property type="project" value="InterPro"/>
</dbReference>
<dbReference type="SMART" id="SM00504">
    <property type="entry name" value="Ubox"/>
    <property type="match status" value="1"/>
</dbReference>
<dbReference type="AlphaFoldDB" id="A0AAV7ZZM4"/>
<organism evidence="3 4">
    <name type="scientific">Anaeramoeba flamelloides</name>
    <dbReference type="NCBI Taxonomy" id="1746091"/>
    <lineage>
        <taxon>Eukaryota</taxon>
        <taxon>Metamonada</taxon>
        <taxon>Anaeramoebidae</taxon>
        <taxon>Anaeramoeba</taxon>
    </lineage>
</organism>
<reference evidence="3" key="1">
    <citation type="submission" date="2022-08" db="EMBL/GenBank/DDBJ databases">
        <title>Novel sulphate-reducing endosymbionts in the free-living metamonad Anaeramoeba.</title>
        <authorList>
            <person name="Jerlstrom-Hultqvist J."/>
            <person name="Cepicka I."/>
            <person name="Gallot-Lavallee L."/>
            <person name="Salas-Leiva D."/>
            <person name="Curtis B.A."/>
            <person name="Zahonova K."/>
            <person name="Pipaliya S."/>
            <person name="Dacks J."/>
            <person name="Roger A.J."/>
        </authorList>
    </citation>
    <scope>NUCLEOTIDE SEQUENCE</scope>
    <source>
        <strain evidence="3">Busselton2</strain>
    </source>
</reference>
<dbReference type="Gene3D" id="3.30.40.10">
    <property type="entry name" value="Zinc/RING finger domain, C3HC4 (zinc finger)"/>
    <property type="match status" value="1"/>
</dbReference>
<feature type="region of interest" description="Disordered" evidence="1">
    <location>
        <begin position="442"/>
        <end position="486"/>
    </location>
</feature>
<evidence type="ECO:0000313" key="4">
    <source>
        <dbReference type="Proteomes" id="UP001146793"/>
    </source>
</evidence>
<feature type="compositionally biased region" description="Low complexity" evidence="1">
    <location>
        <begin position="237"/>
        <end position="246"/>
    </location>
</feature>
<proteinExistence type="predicted"/>
<dbReference type="SUPFAM" id="SSF57850">
    <property type="entry name" value="RING/U-box"/>
    <property type="match status" value="1"/>
</dbReference>
<dbReference type="InterPro" id="IPR013083">
    <property type="entry name" value="Znf_RING/FYVE/PHD"/>
</dbReference>
<feature type="region of interest" description="Disordered" evidence="1">
    <location>
        <begin position="229"/>
        <end position="283"/>
    </location>
</feature>
<feature type="region of interest" description="Disordered" evidence="1">
    <location>
        <begin position="17"/>
        <end position="39"/>
    </location>
</feature>
<dbReference type="Pfam" id="PF04564">
    <property type="entry name" value="U-box"/>
    <property type="match status" value="1"/>
</dbReference>
<dbReference type="GO" id="GO:0004842">
    <property type="term" value="F:ubiquitin-protein transferase activity"/>
    <property type="evidence" value="ECO:0007669"/>
    <property type="project" value="InterPro"/>
</dbReference>
<dbReference type="InterPro" id="IPR003613">
    <property type="entry name" value="Ubox_domain"/>
</dbReference>